<evidence type="ECO:0000256" key="15">
    <source>
        <dbReference type="SAM" id="SignalP"/>
    </source>
</evidence>
<keyword evidence="12" id="KW-0379">Hydroxylation</keyword>
<evidence type="ECO:0000256" key="14">
    <source>
        <dbReference type="SAM" id="MobiDB-lite"/>
    </source>
</evidence>
<dbReference type="InterPro" id="IPR008983">
    <property type="entry name" value="Tumour_necrosis_fac-like_dom"/>
</dbReference>
<proteinExistence type="predicted"/>
<dbReference type="GO" id="GO:0006958">
    <property type="term" value="P:complement activation, classical pathway"/>
    <property type="evidence" value="ECO:0007669"/>
    <property type="project" value="UniProtKB-KW"/>
</dbReference>
<feature type="domain" description="C1q" evidence="16">
    <location>
        <begin position="110"/>
        <end position="243"/>
    </location>
</feature>
<comment type="subunit">
    <text evidence="13">Core component of the complement C1 complex, a calcium-dependent complex composed of 1 molecule of the C1Q subcomplex, 2 molecules of C1R and 2 molecules of C1S. The C1Q subcomplex is composed 18 subunits: 3 chains of C1QA, C1QB, and C1QC trimerize to form 6 collagen-like triple helices connected to six globular ligand-recognition modules (C1q domain). Interacts with CR1 (via Sushi 24 and Sushi 25 domains). Interacts (via C-terminus) with CD33; this interaction activates CD33 inhibitory motifs.</text>
</comment>
<evidence type="ECO:0000256" key="6">
    <source>
        <dbReference type="ARBA" id="ARBA00022729"/>
    </source>
</evidence>
<evidence type="ECO:0000256" key="5">
    <source>
        <dbReference type="ARBA" id="ARBA00022588"/>
    </source>
</evidence>
<organism evidence="17 18">
    <name type="scientific">Urocolius indicus</name>
    <name type="common">Red-faced mousebird</name>
    <name type="synonym">Colius indicus</name>
    <dbReference type="NCBI Taxonomy" id="458196"/>
    <lineage>
        <taxon>Eukaryota</taxon>
        <taxon>Metazoa</taxon>
        <taxon>Chordata</taxon>
        <taxon>Craniata</taxon>
        <taxon>Vertebrata</taxon>
        <taxon>Euteleostomi</taxon>
        <taxon>Archelosauria</taxon>
        <taxon>Archosauria</taxon>
        <taxon>Dinosauria</taxon>
        <taxon>Saurischia</taxon>
        <taxon>Theropoda</taxon>
        <taxon>Coelurosauria</taxon>
        <taxon>Aves</taxon>
        <taxon>Neognathae</taxon>
        <taxon>Neoaves</taxon>
        <taxon>Telluraves</taxon>
        <taxon>Coraciimorphae</taxon>
        <taxon>Coliiformes</taxon>
        <taxon>Coliidae</taxon>
        <taxon>Urocolius</taxon>
    </lineage>
</organism>
<dbReference type="PROSITE" id="PS50871">
    <property type="entry name" value="C1Q"/>
    <property type="match status" value="1"/>
</dbReference>
<keyword evidence="11" id="KW-0325">Glycoprotein</keyword>
<feature type="non-terminal residue" evidence="17">
    <location>
        <position position="243"/>
    </location>
</feature>
<sequence length="243" mass="25059">MHPGLWLVTTSLAAMLATALMEDSVCRAPDGRDGFPGVPGRDGRPGQKGDMGEPGKSTQRTGIRGLKGDAGEPGQPGLPGNQGYPGYHGPPGTPGQPGPKGEKGKAGNILEQPRPAFSALRRSSAPVGKTVVFDHVVTNQEGSYSPQSGTFTCSVPGLYYFAFQVVSSRDLCLSLTKNLQPVVSFCDRNSRQVPQVNSGSAVLGLAVGDRVAVGTDPAGPSANLGTGEADSVFSGFLLFPHNA</sequence>
<keyword evidence="6 15" id="KW-0732">Signal</keyword>
<evidence type="ECO:0000256" key="12">
    <source>
        <dbReference type="ARBA" id="ARBA00023278"/>
    </source>
</evidence>
<dbReference type="GO" id="GO:0005576">
    <property type="term" value="C:extracellular region"/>
    <property type="evidence" value="ECO:0007669"/>
    <property type="project" value="UniProtKB-SubCell"/>
</dbReference>
<gene>
    <name evidence="17" type="primary">C1qa</name>
    <name evidence="17" type="ORF">UROIND_R11137</name>
</gene>
<dbReference type="Pfam" id="PF01391">
    <property type="entry name" value="Collagen"/>
    <property type="match status" value="1"/>
</dbReference>
<dbReference type="GO" id="GO:0005581">
    <property type="term" value="C:collagen trimer"/>
    <property type="evidence" value="ECO:0007669"/>
    <property type="project" value="UniProtKB-KW"/>
</dbReference>
<dbReference type="Gene3D" id="2.60.120.40">
    <property type="match status" value="1"/>
</dbReference>
<evidence type="ECO:0000256" key="9">
    <source>
        <dbReference type="ARBA" id="ARBA00022875"/>
    </source>
</evidence>
<evidence type="ECO:0000313" key="18">
    <source>
        <dbReference type="Proteomes" id="UP000654395"/>
    </source>
</evidence>
<evidence type="ECO:0000259" key="16">
    <source>
        <dbReference type="PROSITE" id="PS50871"/>
    </source>
</evidence>
<keyword evidence="7" id="KW-0677">Repeat</keyword>
<dbReference type="Proteomes" id="UP000654395">
    <property type="component" value="Unassembled WGS sequence"/>
</dbReference>
<dbReference type="InterPro" id="IPR008160">
    <property type="entry name" value="Collagen"/>
</dbReference>
<feature type="non-terminal residue" evidence="17">
    <location>
        <position position="1"/>
    </location>
</feature>
<evidence type="ECO:0000256" key="3">
    <source>
        <dbReference type="ARBA" id="ARBA00013456"/>
    </source>
</evidence>
<evidence type="ECO:0000256" key="7">
    <source>
        <dbReference type="ARBA" id="ARBA00022737"/>
    </source>
</evidence>
<evidence type="ECO:0000256" key="10">
    <source>
        <dbReference type="ARBA" id="ARBA00023157"/>
    </source>
</evidence>
<accession>A0A852L6A1</accession>
<evidence type="ECO:0000256" key="2">
    <source>
        <dbReference type="ARBA" id="ARBA00004613"/>
    </source>
</evidence>
<keyword evidence="9" id="KW-0180">Complement pathway</keyword>
<dbReference type="InterPro" id="IPR001073">
    <property type="entry name" value="C1q_dom"/>
</dbReference>
<dbReference type="GO" id="GO:0009986">
    <property type="term" value="C:cell surface"/>
    <property type="evidence" value="ECO:0007669"/>
    <property type="project" value="UniProtKB-SubCell"/>
</dbReference>
<keyword evidence="4" id="KW-0964">Secreted</keyword>
<keyword evidence="5" id="KW-0399">Innate immunity</keyword>
<dbReference type="Pfam" id="PF00386">
    <property type="entry name" value="C1q"/>
    <property type="match status" value="1"/>
</dbReference>
<dbReference type="AlphaFoldDB" id="A0A852L6A1"/>
<name>A0A852L6A1_UROIN</name>
<keyword evidence="18" id="KW-1185">Reference proteome</keyword>
<keyword evidence="10" id="KW-1015">Disulfide bond</keyword>
<dbReference type="PRINTS" id="PR00007">
    <property type="entry name" value="COMPLEMNTC1Q"/>
</dbReference>
<dbReference type="PANTHER" id="PTHR15427:SF26">
    <property type="entry name" value="COMPLEMENT C1Q SUBCOMPONENT SUBUNIT A"/>
    <property type="match status" value="1"/>
</dbReference>
<reference evidence="17" key="1">
    <citation type="submission" date="2020-02" db="EMBL/GenBank/DDBJ databases">
        <title>Bird 10,000 Genomes (B10K) Project - Family phase.</title>
        <authorList>
            <person name="Zhang G."/>
        </authorList>
    </citation>
    <scope>NUCLEOTIDE SEQUENCE</scope>
    <source>
        <strain evidence="17">B10K-DU-030-59</strain>
    </source>
</reference>
<keyword evidence="8" id="KW-0391">Immunity</keyword>
<dbReference type="EMBL" id="WBNH01010348">
    <property type="protein sequence ID" value="NXX84534.1"/>
    <property type="molecule type" value="Genomic_DNA"/>
</dbReference>
<evidence type="ECO:0000256" key="1">
    <source>
        <dbReference type="ARBA" id="ARBA00004241"/>
    </source>
</evidence>
<dbReference type="OrthoDB" id="6343173at2759"/>
<dbReference type="PANTHER" id="PTHR15427">
    <property type="entry name" value="EMILIN ELASTIN MICROFIBRIL INTERFACE-LOCATED PROTEIN ELASTIN MICROFIBRIL INTERFACER"/>
    <property type="match status" value="1"/>
</dbReference>
<feature type="chain" id="PRO_5033017786" description="Complement C1q subcomponent subunit A" evidence="15">
    <location>
        <begin position="20"/>
        <end position="243"/>
    </location>
</feature>
<comment type="caution">
    <text evidence="17">The sequence shown here is derived from an EMBL/GenBank/DDBJ whole genome shotgun (WGS) entry which is preliminary data.</text>
</comment>
<evidence type="ECO:0000256" key="11">
    <source>
        <dbReference type="ARBA" id="ARBA00023180"/>
    </source>
</evidence>
<feature type="region of interest" description="Disordered" evidence="14">
    <location>
        <begin position="26"/>
        <end position="108"/>
    </location>
</feature>
<dbReference type="InterPro" id="IPR050392">
    <property type="entry name" value="Collagen/C1q_domain"/>
</dbReference>
<dbReference type="GO" id="GO:0045087">
    <property type="term" value="P:innate immune response"/>
    <property type="evidence" value="ECO:0007669"/>
    <property type="project" value="UniProtKB-KW"/>
</dbReference>
<protein>
    <recommendedName>
        <fullName evidence="3">Complement C1q subcomponent subunit A</fullName>
    </recommendedName>
</protein>
<evidence type="ECO:0000256" key="8">
    <source>
        <dbReference type="ARBA" id="ARBA00022859"/>
    </source>
</evidence>
<feature type="signal peptide" evidence="15">
    <location>
        <begin position="1"/>
        <end position="19"/>
    </location>
</feature>
<evidence type="ECO:0000256" key="4">
    <source>
        <dbReference type="ARBA" id="ARBA00022525"/>
    </source>
</evidence>
<dbReference type="SMART" id="SM00110">
    <property type="entry name" value="C1Q"/>
    <property type="match status" value="1"/>
</dbReference>
<evidence type="ECO:0000256" key="13">
    <source>
        <dbReference type="ARBA" id="ARBA00093497"/>
    </source>
</evidence>
<comment type="subcellular location">
    <subcellularLocation>
        <location evidence="1">Cell surface</location>
    </subcellularLocation>
    <subcellularLocation>
        <location evidence="2">Secreted</location>
    </subcellularLocation>
</comment>
<dbReference type="SUPFAM" id="SSF49842">
    <property type="entry name" value="TNF-like"/>
    <property type="match status" value="1"/>
</dbReference>
<evidence type="ECO:0000313" key="17">
    <source>
        <dbReference type="EMBL" id="NXX84534.1"/>
    </source>
</evidence>
<feature type="compositionally biased region" description="Basic and acidic residues" evidence="14">
    <location>
        <begin position="41"/>
        <end position="53"/>
    </location>
</feature>